<proteinExistence type="predicted"/>
<dbReference type="HOGENOM" id="CLU_048917_0_0_1"/>
<protein>
    <recommendedName>
        <fullName evidence="1">Protein kinase domain-containing protein</fullName>
    </recommendedName>
</protein>
<comment type="caution">
    <text evidence="2">The sequence shown here is derived from an EMBL/GenBank/DDBJ whole genome shotgun (WGS) entry which is preliminary data.</text>
</comment>
<gene>
    <name evidence="2" type="ORF">BN946_scf184895.g7</name>
</gene>
<reference evidence="2" key="1">
    <citation type="submission" date="2014-01" db="EMBL/GenBank/DDBJ databases">
        <title>The genome of the white-rot fungus Pycnoporus cinnabarinus: a basidiomycete model with a versatile arsenal for lignocellulosic biomass breakdown.</title>
        <authorList>
            <person name="Levasseur A."/>
            <person name="Lomascolo A."/>
            <person name="Ruiz-Duenas F.J."/>
            <person name="Uzan E."/>
            <person name="Piumi F."/>
            <person name="Kues U."/>
            <person name="Ram A.F.J."/>
            <person name="Murat C."/>
            <person name="Haon M."/>
            <person name="Benoit I."/>
            <person name="Arfi Y."/>
            <person name="Chevret D."/>
            <person name="Drula E."/>
            <person name="Kwon M.J."/>
            <person name="Gouret P."/>
            <person name="Lesage-Meessen L."/>
            <person name="Lombard V."/>
            <person name="Mariette J."/>
            <person name="Noirot C."/>
            <person name="Park J."/>
            <person name="Patyshakuliyeva A."/>
            <person name="Wieneger R.A.B."/>
            <person name="Wosten H.A.B."/>
            <person name="Martin F."/>
            <person name="Coutinho P.M."/>
            <person name="de Vries R."/>
            <person name="Martinez A.T."/>
            <person name="Klopp C."/>
            <person name="Pontarotti P."/>
            <person name="Henrissat B."/>
            <person name="Record E."/>
        </authorList>
    </citation>
    <scope>NUCLEOTIDE SEQUENCE [LARGE SCALE GENOMIC DNA]</scope>
    <source>
        <strain evidence="2">BRFM137</strain>
    </source>
</reference>
<dbReference type="InterPro" id="IPR011009">
    <property type="entry name" value="Kinase-like_dom_sf"/>
</dbReference>
<dbReference type="OMA" id="RPRAPEM"/>
<organism evidence="2 3">
    <name type="scientific">Pycnoporus cinnabarinus</name>
    <name type="common">Cinnabar-red polypore</name>
    <name type="synonym">Trametes cinnabarina</name>
    <dbReference type="NCBI Taxonomy" id="5643"/>
    <lineage>
        <taxon>Eukaryota</taxon>
        <taxon>Fungi</taxon>
        <taxon>Dikarya</taxon>
        <taxon>Basidiomycota</taxon>
        <taxon>Agaricomycotina</taxon>
        <taxon>Agaricomycetes</taxon>
        <taxon>Polyporales</taxon>
        <taxon>Polyporaceae</taxon>
        <taxon>Trametes</taxon>
    </lineage>
</organism>
<dbReference type="Proteomes" id="UP000029665">
    <property type="component" value="Unassembled WGS sequence"/>
</dbReference>
<accession>A0A060SL29</accession>
<evidence type="ECO:0000259" key="1">
    <source>
        <dbReference type="PROSITE" id="PS50011"/>
    </source>
</evidence>
<dbReference type="InterPro" id="IPR000719">
    <property type="entry name" value="Prot_kinase_dom"/>
</dbReference>
<dbReference type="EMBL" id="CCBP010000248">
    <property type="protein sequence ID" value="CDO75227.1"/>
    <property type="molecule type" value="Genomic_DNA"/>
</dbReference>
<name>A0A060SL29_PYCCI</name>
<dbReference type="AlphaFoldDB" id="A0A060SL29"/>
<feature type="domain" description="Protein kinase" evidence="1">
    <location>
        <begin position="1"/>
        <end position="285"/>
    </location>
</feature>
<evidence type="ECO:0000313" key="3">
    <source>
        <dbReference type="Proteomes" id="UP000029665"/>
    </source>
</evidence>
<dbReference type="SUPFAM" id="SSF56112">
    <property type="entry name" value="Protein kinase-like (PK-like)"/>
    <property type="match status" value="1"/>
</dbReference>
<dbReference type="GO" id="GO:0004672">
    <property type="term" value="F:protein kinase activity"/>
    <property type="evidence" value="ECO:0007669"/>
    <property type="project" value="InterPro"/>
</dbReference>
<dbReference type="PROSITE" id="PS50011">
    <property type="entry name" value="PROTEIN_KINASE_DOM"/>
    <property type="match status" value="1"/>
</dbReference>
<sequence length="285" mass="31561">MGLTYYAPPHDLESTCNGFAFAPVHRGSGHEGRVRLLSEIDLLNGLTRAARAKDGRDVTIRVISIGAEGHNHLDVLKFISRELIEVEDITFGVFPRVGCTMTDAYGSWAENSVEDVINMILQCLETLGYLHSIGVAHRDAFKDNFLVQWHPESMSPRQLTVTRPRVILNDFETAVRFAQDVPSAERVCVGLPLSESFPQGYTRPVPPEVASGKPYDPFKLDVWQFGQSLSDLKTTISELDDILTSLMDDNPLHRPKAVIAMKEIADVIVTILPNALKIAPVVVSQ</sequence>
<dbReference type="STRING" id="5643.A0A060SL29"/>
<dbReference type="Gene3D" id="1.10.510.10">
    <property type="entry name" value="Transferase(Phosphotransferase) domain 1"/>
    <property type="match status" value="1"/>
</dbReference>
<dbReference type="OrthoDB" id="2985259at2759"/>
<keyword evidence="3" id="KW-1185">Reference proteome</keyword>
<dbReference type="GO" id="GO:0005524">
    <property type="term" value="F:ATP binding"/>
    <property type="evidence" value="ECO:0007669"/>
    <property type="project" value="InterPro"/>
</dbReference>
<evidence type="ECO:0000313" key="2">
    <source>
        <dbReference type="EMBL" id="CDO75227.1"/>
    </source>
</evidence>